<organism evidence="1 2">
    <name type="scientific">Elysia marginata</name>
    <dbReference type="NCBI Taxonomy" id="1093978"/>
    <lineage>
        <taxon>Eukaryota</taxon>
        <taxon>Metazoa</taxon>
        <taxon>Spiralia</taxon>
        <taxon>Lophotrochozoa</taxon>
        <taxon>Mollusca</taxon>
        <taxon>Gastropoda</taxon>
        <taxon>Heterobranchia</taxon>
        <taxon>Euthyneura</taxon>
        <taxon>Panpulmonata</taxon>
        <taxon>Sacoglossa</taxon>
        <taxon>Placobranchoidea</taxon>
        <taxon>Plakobranchidae</taxon>
        <taxon>Elysia</taxon>
    </lineage>
</organism>
<evidence type="ECO:0000313" key="2">
    <source>
        <dbReference type="Proteomes" id="UP000762676"/>
    </source>
</evidence>
<protein>
    <submittedName>
        <fullName evidence="1">Uncharacterized protein</fullName>
    </submittedName>
</protein>
<evidence type="ECO:0000313" key="1">
    <source>
        <dbReference type="EMBL" id="GFS17834.1"/>
    </source>
</evidence>
<sequence length="95" mass="11683">MELCANRIWLCGQQRNVLELHRYVYKWHCLPQEYHLHNIHIINQIPNVHLKIGERQLREESFPTYLGVTFDKNLTWKVQTDKLYAKQREYLEQDF</sequence>
<dbReference type="AlphaFoldDB" id="A0AAV4J4T2"/>
<proteinExistence type="predicted"/>
<comment type="caution">
    <text evidence="1">The sequence shown here is derived from an EMBL/GenBank/DDBJ whole genome shotgun (WGS) entry which is preliminary data.</text>
</comment>
<name>A0AAV4J4T2_9GAST</name>
<accession>A0AAV4J4T2</accession>
<dbReference type="Proteomes" id="UP000762676">
    <property type="component" value="Unassembled WGS sequence"/>
</dbReference>
<gene>
    <name evidence="1" type="ORF">ElyMa_003248800</name>
</gene>
<dbReference type="EMBL" id="BMAT01006681">
    <property type="protein sequence ID" value="GFS17834.1"/>
    <property type="molecule type" value="Genomic_DNA"/>
</dbReference>
<reference evidence="1 2" key="1">
    <citation type="journal article" date="2021" name="Elife">
        <title>Chloroplast acquisition without the gene transfer in kleptoplastic sea slugs, Plakobranchus ocellatus.</title>
        <authorList>
            <person name="Maeda T."/>
            <person name="Takahashi S."/>
            <person name="Yoshida T."/>
            <person name="Shimamura S."/>
            <person name="Takaki Y."/>
            <person name="Nagai Y."/>
            <person name="Toyoda A."/>
            <person name="Suzuki Y."/>
            <person name="Arimoto A."/>
            <person name="Ishii H."/>
            <person name="Satoh N."/>
            <person name="Nishiyama T."/>
            <person name="Hasebe M."/>
            <person name="Maruyama T."/>
            <person name="Minagawa J."/>
            <person name="Obokata J."/>
            <person name="Shigenobu S."/>
        </authorList>
    </citation>
    <scope>NUCLEOTIDE SEQUENCE [LARGE SCALE GENOMIC DNA]</scope>
</reference>
<keyword evidence="2" id="KW-1185">Reference proteome</keyword>